<keyword evidence="8" id="KW-1185">Reference proteome</keyword>
<dbReference type="SUPFAM" id="SSF88946">
    <property type="entry name" value="Sigma2 domain of RNA polymerase sigma factors"/>
    <property type="match status" value="1"/>
</dbReference>
<dbReference type="Proteomes" id="UP001163156">
    <property type="component" value="Chromosome"/>
</dbReference>
<dbReference type="SUPFAM" id="SSF88659">
    <property type="entry name" value="Sigma3 and sigma4 domains of RNA polymerase sigma factors"/>
    <property type="match status" value="1"/>
</dbReference>
<evidence type="ECO:0000256" key="1">
    <source>
        <dbReference type="ARBA" id="ARBA00010641"/>
    </source>
</evidence>
<dbReference type="InterPro" id="IPR039425">
    <property type="entry name" value="RNA_pol_sigma-70-like"/>
</dbReference>
<evidence type="ECO:0000259" key="5">
    <source>
        <dbReference type="Pfam" id="PF04542"/>
    </source>
</evidence>
<feature type="domain" description="RNA polymerase sigma factor 70 region 4 type 2" evidence="6">
    <location>
        <begin position="120"/>
        <end position="165"/>
    </location>
</feature>
<evidence type="ECO:0000256" key="2">
    <source>
        <dbReference type="ARBA" id="ARBA00023015"/>
    </source>
</evidence>
<dbReference type="Pfam" id="PF08281">
    <property type="entry name" value="Sigma70_r4_2"/>
    <property type="match status" value="1"/>
</dbReference>
<evidence type="ECO:0000313" key="7">
    <source>
        <dbReference type="EMBL" id="UZD24730.1"/>
    </source>
</evidence>
<sequence>MQALVREISQGNEHSFERLYQIFSKKVYHTSRKMKLNHEEAEEVVQEVFLQIWNYRKKLDPDLSINAYMIAIIRSLVVKKKQKEARFFAFQQYQIPISHAMSSQAADEEMIFEEYHRISMEILEKLPPAQKQIFELRHLENKSVEEISEHLNLSPRTVENQVFRATKSFKENLGKLEIVSVTTSYIVVKDLFDYLLHNC</sequence>
<keyword evidence="2" id="KW-0805">Transcription regulation</keyword>
<organism evidence="7 8">
    <name type="scientific">Algoriphagus halophytocola</name>
    <dbReference type="NCBI Taxonomy" id="2991499"/>
    <lineage>
        <taxon>Bacteria</taxon>
        <taxon>Pseudomonadati</taxon>
        <taxon>Bacteroidota</taxon>
        <taxon>Cytophagia</taxon>
        <taxon>Cytophagales</taxon>
        <taxon>Cyclobacteriaceae</taxon>
        <taxon>Algoriphagus</taxon>
    </lineage>
</organism>
<name>A0ABY6MNJ9_9BACT</name>
<dbReference type="Gene3D" id="1.10.10.10">
    <property type="entry name" value="Winged helix-like DNA-binding domain superfamily/Winged helix DNA-binding domain"/>
    <property type="match status" value="1"/>
</dbReference>
<dbReference type="InterPro" id="IPR014284">
    <property type="entry name" value="RNA_pol_sigma-70_dom"/>
</dbReference>
<accession>A0ABY6MNJ9</accession>
<dbReference type="Pfam" id="PF04542">
    <property type="entry name" value="Sigma70_r2"/>
    <property type="match status" value="1"/>
</dbReference>
<dbReference type="InterPro" id="IPR036388">
    <property type="entry name" value="WH-like_DNA-bd_sf"/>
</dbReference>
<evidence type="ECO:0000259" key="6">
    <source>
        <dbReference type="Pfam" id="PF08281"/>
    </source>
</evidence>
<dbReference type="CDD" id="cd06171">
    <property type="entry name" value="Sigma70_r4"/>
    <property type="match status" value="1"/>
</dbReference>
<keyword evidence="3" id="KW-0731">Sigma factor</keyword>
<gene>
    <name evidence="7" type="ORF">OM944_05275</name>
</gene>
<reference evidence="7" key="1">
    <citation type="submission" date="2022-10" db="EMBL/GenBank/DDBJ databases">
        <title>Algoriphagus sp. a novel bacteria isolate from halophytes salicornia europaea.</title>
        <authorList>
            <person name="Peng Y."/>
            <person name="Jiang L."/>
            <person name="Lee J."/>
        </authorList>
    </citation>
    <scope>NUCLEOTIDE SEQUENCE</scope>
    <source>
        <strain evidence="7">TR-M5</strain>
    </source>
</reference>
<evidence type="ECO:0000256" key="4">
    <source>
        <dbReference type="ARBA" id="ARBA00023163"/>
    </source>
</evidence>
<evidence type="ECO:0000256" key="3">
    <source>
        <dbReference type="ARBA" id="ARBA00023082"/>
    </source>
</evidence>
<dbReference type="InterPro" id="IPR013325">
    <property type="entry name" value="RNA_pol_sigma_r2"/>
</dbReference>
<dbReference type="InterPro" id="IPR013249">
    <property type="entry name" value="RNA_pol_sigma70_r4_t2"/>
</dbReference>
<comment type="similarity">
    <text evidence="1">Belongs to the sigma-70 factor family. ECF subfamily.</text>
</comment>
<evidence type="ECO:0000313" key="8">
    <source>
        <dbReference type="Proteomes" id="UP001163156"/>
    </source>
</evidence>
<dbReference type="InterPro" id="IPR007627">
    <property type="entry name" value="RNA_pol_sigma70_r2"/>
</dbReference>
<keyword evidence="4" id="KW-0804">Transcription</keyword>
<dbReference type="PANTHER" id="PTHR43133">
    <property type="entry name" value="RNA POLYMERASE ECF-TYPE SIGMA FACTO"/>
    <property type="match status" value="1"/>
</dbReference>
<dbReference type="InterPro" id="IPR013324">
    <property type="entry name" value="RNA_pol_sigma_r3/r4-like"/>
</dbReference>
<dbReference type="Gene3D" id="1.10.1740.10">
    <property type="match status" value="1"/>
</dbReference>
<dbReference type="EMBL" id="CP110226">
    <property type="protein sequence ID" value="UZD24730.1"/>
    <property type="molecule type" value="Genomic_DNA"/>
</dbReference>
<proteinExistence type="inferred from homology"/>
<dbReference type="PANTHER" id="PTHR43133:SF46">
    <property type="entry name" value="RNA POLYMERASE SIGMA-70 FACTOR ECF SUBFAMILY"/>
    <property type="match status" value="1"/>
</dbReference>
<dbReference type="NCBIfam" id="TIGR02937">
    <property type="entry name" value="sigma70-ECF"/>
    <property type="match status" value="1"/>
</dbReference>
<protein>
    <submittedName>
        <fullName evidence="7">Sigma-70 family RNA polymerase sigma factor</fullName>
    </submittedName>
</protein>
<feature type="domain" description="RNA polymerase sigma-70 region 2" evidence="5">
    <location>
        <begin position="19"/>
        <end position="86"/>
    </location>
</feature>